<dbReference type="Proteomes" id="UP000825935">
    <property type="component" value="Chromosome 20"/>
</dbReference>
<dbReference type="AlphaFoldDB" id="A0A8T2SG03"/>
<name>A0A8T2SG03_CERRI</name>
<reference evidence="1" key="1">
    <citation type="submission" date="2021-08" db="EMBL/GenBank/DDBJ databases">
        <title>WGS assembly of Ceratopteris richardii.</title>
        <authorList>
            <person name="Marchant D.B."/>
            <person name="Chen G."/>
            <person name="Jenkins J."/>
            <person name="Shu S."/>
            <person name="Leebens-Mack J."/>
            <person name="Grimwood J."/>
            <person name="Schmutz J."/>
            <person name="Soltis P."/>
            <person name="Soltis D."/>
            <person name="Chen Z.-H."/>
        </authorList>
    </citation>
    <scope>NUCLEOTIDE SEQUENCE</scope>
    <source>
        <strain evidence="1">Whitten #5841</strain>
        <tissue evidence="1">Leaf</tissue>
    </source>
</reference>
<evidence type="ECO:0000313" key="2">
    <source>
        <dbReference type="Proteomes" id="UP000825935"/>
    </source>
</evidence>
<evidence type="ECO:0000313" key="1">
    <source>
        <dbReference type="EMBL" id="KAH7330884.1"/>
    </source>
</evidence>
<dbReference type="EMBL" id="CM035425">
    <property type="protein sequence ID" value="KAH7330884.1"/>
    <property type="molecule type" value="Genomic_DNA"/>
</dbReference>
<comment type="caution">
    <text evidence="1">The sequence shown here is derived from an EMBL/GenBank/DDBJ whole genome shotgun (WGS) entry which is preliminary data.</text>
</comment>
<accession>A0A8T2SG03</accession>
<sequence length="154" mass="16718">MGAGGMLPALGGARVLPCLAGRILEDQTPFYPSVDFGCDNCLKPMYFMIICPHSPFPGLKSIALALIPTTDACLTLGVVMIKKVLVSSKYQIFHSGLQIICSAIFIKFSTCDFKHSYVAKVPAWLSGTYAFKSFGIVATSQCDLDTVKEEPTRR</sequence>
<proteinExistence type="predicted"/>
<keyword evidence="2" id="KW-1185">Reference proteome</keyword>
<gene>
    <name evidence="1" type="ORF">KP509_20G006600</name>
</gene>
<protein>
    <submittedName>
        <fullName evidence="1">Uncharacterized protein</fullName>
    </submittedName>
</protein>
<organism evidence="1 2">
    <name type="scientific">Ceratopteris richardii</name>
    <name type="common">Triangle waterfern</name>
    <dbReference type="NCBI Taxonomy" id="49495"/>
    <lineage>
        <taxon>Eukaryota</taxon>
        <taxon>Viridiplantae</taxon>
        <taxon>Streptophyta</taxon>
        <taxon>Embryophyta</taxon>
        <taxon>Tracheophyta</taxon>
        <taxon>Polypodiopsida</taxon>
        <taxon>Polypodiidae</taxon>
        <taxon>Polypodiales</taxon>
        <taxon>Pteridineae</taxon>
        <taxon>Pteridaceae</taxon>
        <taxon>Parkerioideae</taxon>
        <taxon>Ceratopteris</taxon>
    </lineage>
</organism>